<dbReference type="AlphaFoldDB" id="A0A7W8YRP8"/>
<dbReference type="RefSeq" id="WP_183866592.1">
    <property type="nucleotide sequence ID" value="NZ_JACHCF010000003.1"/>
</dbReference>
<reference evidence="1 2" key="1">
    <citation type="submission" date="2020-08" db="EMBL/GenBank/DDBJ databases">
        <title>Genomic Encyclopedia of Type Strains, Phase IV (KMG-V): Genome sequencing to study the core and pangenomes of soil and plant-associated prokaryotes.</title>
        <authorList>
            <person name="Whitman W."/>
        </authorList>
    </citation>
    <scope>NUCLEOTIDE SEQUENCE [LARGE SCALE GENOMIC DNA]</scope>
    <source>
        <strain evidence="1 2">MP7CTX6</strain>
    </source>
</reference>
<accession>A0A7W8YRP8</accession>
<proteinExistence type="predicted"/>
<sequence>MEEKSDIYTFIECDCSVMPVSCVYAVNPASVKLMEMVASCFQAAYKIDILTYKIGLAKRG</sequence>
<gene>
    <name evidence="1" type="ORF">HDE69_001628</name>
</gene>
<protein>
    <submittedName>
        <fullName evidence="1">Uncharacterized protein</fullName>
    </submittedName>
</protein>
<evidence type="ECO:0000313" key="2">
    <source>
        <dbReference type="Proteomes" id="UP000537718"/>
    </source>
</evidence>
<dbReference type="EMBL" id="JACHCF010000003">
    <property type="protein sequence ID" value="MBB5620579.1"/>
    <property type="molecule type" value="Genomic_DNA"/>
</dbReference>
<comment type="caution">
    <text evidence="1">The sequence shown here is derived from an EMBL/GenBank/DDBJ whole genome shotgun (WGS) entry which is preliminary data.</text>
</comment>
<organism evidence="1 2">
    <name type="scientific">Pedobacter cryoconitis</name>
    <dbReference type="NCBI Taxonomy" id="188932"/>
    <lineage>
        <taxon>Bacteria</taxon>
        <taxon>Pseudomonadati</taxon>
        <taxon>Bacteroidota</taxon>
        <taxon>Sphingobacteriia</taxon>
        <taxon>Sphingobacteriales</taxon>
        <taxon>Sphingobacteriaceae</taxon>
        <taxon>Pedobacter</taxon>
    </lineage>
</organism>
<evidence type="ECO:0000313" key="1">
    <source>
        <dbReference type="EMBL" id="MBB5620579.1"/>
    </source>
</evidence>
<dbReference type="Proteomes" id="UP000537718">
    <property type="component" value="Unassembled WGS sequence"/>
</dbReference>
<name>A0A7W8YRP8_9SPHI</name>